<dbReference type="AlphaFoldDB" id="A0AAV4Q6L4"/>
<evidence type="ECO:0000313" key="2">
    <source>
        <dbReference type="Proteomes" id="UP001054837"/>
    </source>
</evidence>
<name>A0AAV4Q6L4_9ARAC</name>
<proteinExistence type="predicted"/>
<keyword evidence="2" id="KW-1185">Reference proteome</keyword>
<comment type="caution">
    <text evidence="1">The sequence shown here is derived from an EMBL/GenBank/DDBJ whole genome shotgun (WGS) entry which is preliminary data.</text>
</comment>
<reference evidence="1 2" key="1">
    <citation type="submission" date="2021-06" db="EMBL/GenBank/DDBJ databases">
        <title>Caerostris darwini draft genome.</title>
        <authorList>
            <person name="Kono N."/>
            <person name="Arakawa K."/>
        </authorList>
    </citation>
    <scope>NUCLEOTIDE SEQUENCE [LARGE SCALE GENOMIC DNA]</scope>
</reference>
<evidence type="ECO:0000313" key="1">
    <source>
        <dbReference type="EMBL" id="GIY04720.1"/>
    </source>
</evidence>
<accession>A0AAV4Q6L4</accession>
<dbReference type="Proteomes" id="UP001054837">
    <property type="component" value="Unassembled WGS sequence"/>
</dbReference>
<dbReference type="EMBL" id="BPLQ01003967">
    <property type="protein sequence ID" value="GIY04720.1"/>
    <property type="molecule type" value="Genomic_DNA"/>
</dbReference>
<sequence>MNHHVDGGVKRKLVHHYDQSLNYAKWNKNYAKLRENYAKLSENFINCKHGKLGRLLKCGGSYSLLQRRSLCSWELVLAVDGCSLAERG</sequence>
<gene>
    <name evidence="1" type="ORF">CDAR_397041</name>
</gene>
<protein>
    <submittedName>
        <fullName evidence="1">Uncharacterized protein</fullName>
    </submittedName>
</protein>
<organism evidence="1 2">
    <name type="scientific">Caerostris darwini</name>
    <dbReference type="NCBI Taxonomy" id="1538125"/>
    <lineage>
        <taxon>Eukaryota</taxon>
        <taxon>Metazoa</taxon>
        <taxon>Ecdysozoa</taxon>
        <taxon>Arthropoda</taxon>
        <taxon>Chelicerata</taxon>
        <taxon>Arachnida</taxon>
        <taxon>Araneae</taxon>
        <taxon>Araneomorphae</taxon>
        <taxon>Entelegynae</taxon>
        <taxon>Araneoidea</taxon>
        <taxon>Araneidae</taxon>
        <taxon>Caerostris</taxon>
    </lineage>
</organism>